<dbReference type="InterPro" id="IPR023066">
    <property type="entry name" value="Quinolinate_synth_type2"/>
</dbReference>
<dbReference type="GO" id="GO:0008987">
    <property type="term" value="F:quinolinate synthetase A activity"/>
    <property type="evidence" value="ECO:0007669"/>
    <property type="project" value="UniProtKB-UniRule"/>
</dbReference>
<feature type="binding site" evidence="12">
    <location>
        <begin position="107"/>
        <end position="109"/>
    </location>
    <ligand>
        <name>iminosuccinate</name>
        <dbReference type="ChEBI" id="CHEBI:77875"/>
    </ligand>
</feature>
<evidence type="ECO:0000256" key="12">
    <source>
        <dbReference type="HAMAP-Rule" id="MF_00568"/>
    </source>
</evidence>
<comment type="function">
    <text evidence="1 12">Catalyzes the condensation of iminoaspartate with dihydroxyacetone phosphate to form quinolinate.</text>
</comment>
<feature type="binding site" evidence="12">
    <location>
        <position position="81"/>
    </location>
    <ligand>
        <name>[4Fe-4S] cluster</name>
        <dbReference type="ChEBI" id="CHEBI:49883"/>
    </ligand>
</feature>
<organism evidence="13 14">
    <name type="scientific">Thermotoga petrophila</name>
    <dbReference type="NCBI Taxonomy" id="93929"/>
    <lineage>
        <taxon>Bacteria</taxon>
        <taxon>Thermotogati</taxon>
        <taxon>Thermotogota</taxon>
        <taxon>Thermotogae</taxon>
        <taxon>Thermotogales</taxon>
        <taxon>Thermotogaceae</taxon>
        <taxon>Thermotoga</taxon>
    </lineage>
</organism>
<evidence type="ECO:0000256" key="3">
    <source>
        <dbReference type="ARBA" id="ARBA00012669"/>
    </source>
</evidence>
<dbReference type="NCBIfam" id="TIGR00550">
    <property type="entry name" value="nadA"/>
    <property type="match status" value="1"/>
</dbReference>
<keyword evidence="6 12" id="KW-0808">Transferase</keyword>
<evidence type="ECO:0000256" key="8">
    <source>
        <dbReference type="ARBA" id="ARBA00023004"/>
    </source>
</evidence>
<evidence type="ECO:0000313" key="14">
    <source>
        <dbReference type="Proteomes" id="UP000058636"/>
    </source>
</evidence>
<comment type="cofactor">
    <cofactor evidence="12">
        <name>[4Fe-4S] cluster</name>
        <dbReference type="ChEBI" id="CHEBI:49883"/>
    </cofactor>
    <text evidence="12">Binds 1 [4Fe-4S] cluster per subunit.</text>
</comment>
<dbReference type="HAMAP" id="MF_00568">
    <property type="entry name" value="NadA_type2"/>
    <property type="match status" value="1"/>
</dbReference>
<feature type="binding site" evidence="12">
    <location>
        <position position="210"/>
    </location>
    <ligand>
        <name>iminosuccinate</name>
        <dbReference type="ChEBI" id="CHEBI:77875"/>
    </ligand>
</feature>
<dbReference type="FunFam" id="3.40.50.10800:FF:000001">
    <property type="entry name" value="Quinolinate synthase A"/>
    <property type="match status" value="1"/>
</dbReference>
<evidence type="ECO:0000313" key="13">
    <source>
        <dbReference type="EMBL" id="KUK23531.1"/>
    </source>
</evidence>
<dbReference type="NCBIfam" id="NF006878">
    <property type="entry name" value="PRK09375.1-2"/>
    <property type="match status" value="1"/>
</dbReference>
<keyword evidence="9 12" id="KW-0411">Iron-sulfur</keyword>
<evidence type="ECO:0000256" key="9">
    <source>
        <dbReference type="ARBA" id="ARBA00023014"/>
    </source>
</evidence>
<evidence type="ECO:0000256" key="4">
    <source>
        <dbReference type="ARBA" id="ARBA00022485"/>
    </source>
</evidence>
<dbReference type="UniPathway" id="UPA00253">
    <property type="reaction ID" value="UER00327"/>
</dbReference>
<dbReference type="SUPFAM" id="SSF142754">
    <property type="entry name" value="NadA-like"/>
    <property type="match status" value="1"/>
</dbReference>
<dbReference type="EMBL" id="LGFG01000018">
    <property type="protein sequence ID" value="KUK23531.1"/>
    <property type="molecule type" value="Genomic_DNA"/>
</dbReference>
<dbReference type="GO" id="GO:0051539">
    <property type="term" value="F:4 iron, 4 sulfur cluster binding"/>
    <property type="evidence" value="ECO:0007669"/>
    <property type="project" value="UniProtKB-KW"/>
</dbReference>
<evidence type="ECO:0000256" key="5">
    <source>
        <dbReference type="ARBA" id="ARBA00022642"/>
    </source>
</evidence>
<comment type="catalytic activity">
    <reaction evidence="10">
        <text>iminosuccinate + dihydroxyacetone phosphate = quinolinate + phosphate + 2 H2O + H(+)</text>
        <dbReference type="Rhea" id="RHEA:25888"/>
        <dbReference type="ChEBI" id="CHEBI:15377"/>
        <dbReference type="ChEBI" id="CHEBI:15378"/>
        <dbReference type="ChEBI" id="CHEBI:29959"/>
        <dbReference type="ChEBI" id="CHEBI:43474"/>
        <dbReference type="ChEBI" id="CHEBI:57642"/>
        <dbReference type="ChEBI" id="CHEBI:77875"/>
        <dbReference type="EC" id="2.5.1.72"/>
    </reaction>
    <physiologicalReaction direction="left-to-right" evidence="10">
        <dbReference type="Rhea" id="RHEA:25889"/>
    </physiologicalReaction>
</comment>
<feature type="binding site" evidence="12">
    <location>
        <position position="124"/>
    </location>
    <ligand>
        <name>iminosuccinate</name>
        <dbReference type="ChEBI" id="CHEBI:77875"/>
    </ligand>
</feature>
<dbReference type="GO" id="GO:0005829">
    <property type="term" value="C:cytosol"/>
    <property type="evidence" value="ECO:0007669"/>
    <property type="project" value="TreeGrafter"/>
</dbReference>
<dbReference type="SMR" id="A0A117L2T1"/>
<dbReference type="PANTHER" id="PTHR30573:SF0">
    <property type="entry name" value="QUINOLINATE SYNTHASE, CHLOROPLASTIC"/>
    <property type="match status" value="1"/>
</dbReference>
<gene>
    <name evidence="12" type="primary">nadA</name>
    <name evidence="13" type="ORF">XD57_0383</name>
</gene>
<comment type="pathway">
    <text evidence="2 12">Cofactor biosynthesis; NAD(+) biosynthesis; quinolinate from iminoaspartate: step 1/1.</text>
</comment>
<dbReference type="InterPro" id="IPR036094">
    <property type="entry name" value="NadA_sf"/>
</dbReference>
<feature type="binding site" evidence="12">
    <location>
        <position position="254"/>
    </location>
    <ligand>
        <name>[4Fe-4S] cluster</name>
        <dbReference type="ChEBI" id="CHEBI:49883"/>
    </ligand>
</feature>
<protein>
    <recommendedName>
        <fullName evidence="11 12">Quinolinate synthase</fullName>
        <ecNumber evidence="3 12">2.5.1.72</ecNumber>
    </recommendedName>
</protein>
<dbReference type="GO" id="GO:0034628">
    <property type="term" value="P:'de novo' NAD+ biosynthetic process from L-aspartate"/>
    <property type="evidence" value="ECO:0007669"/>
    <property type="project" value="TreeGrafter"/>
</dbReference>
<dbReference type="PATRIC" id="fig|93930.3.peg.1166"/>
<evidence type="ECO:0000256" key="2">
    <source>
        <dbReference type="ARBA" id="ARBA00005065"/>
    </source>
</evidence>
<reference evidence="13 14" key="1">
    <citation type="journal article" date="2015" name="MBio">
        <title>Genome-Resolved Metagenomic Analysis Reveals Roles for Candidate Phyla and Other Microbial Community Members in Biogeochemical Transformations in Oil Reservoirs.</title>
        <authorList>
            <person name="Hu P."/>
            <person name="Tom L."/>
            <person name="Singh A."/>
            <person name="Thomas B.C."/>
            <person name="Baker B.J."/>
            <person name="Piceno Y.M."/>
            <person name="Andersen G.L."/>
            <person name="Banfield J.F."/>
        </authorList>
    </citation>
    <scope>NUCLEOTIDE SEQUENCE [LARGE SCALE GENOMIC DNA]</scope>
    <source>
        <strain evidence="13">46_26</strain>
    </source>
</reference>
<keyword evidence="5 12" id="KW-0662">Pyridine nucleotide biosynthesis</keyword>
<feature type="binding site" evidence="12">
    <location>
        <position position="36"/>
    </location>
    <ligand>
        <name>iminosuccinate</name>
        <dbReference type="ChEBI" id="CHEBI:77875"/>
    </ligand>
</feature>
<comment type="caution">
    <text evidence="13">The sequence shown here is derived from an EMBL/GenBank/DDBJ whole genome shotgun (WGS) entry which is preliminary data.</text>
</comment>
<sequence length="298" mass="33543">MVDEILKLKKEKGYIILAHNYQIPELQDIADFVGDSLQLARKAMELSEKKILFLGVDFMAELVKILNPDKKVIVPDKSATCPMANRLTPEIIREYREKFPGAPVVLYVNSTSECKTLADVICTSANAVEVVKRLDSSVVIFGPDRNLGEYVAEKTGKKVITIPENGHCPVHQFNAESIDAVRKKYPDAKVIVHPESPKPVRDKADYVGSTGQMEKIPEKDPSRIFVIGTEIGMIHKLKKKFPDREFVPLEMAVCVNMKKNTLENTLHALQTESFEVILPKEVIEKAKKPILRMFELMG</sequence>
<dbReference type="AlphaFoldDB" id="A0A117L2T1"/>
<keyword evidence="4 12" id="KW-0004">4Fe-4S</keyword>
<dbReference type="EC" id="2.5.1.72" evidence="3 12"/>
<dbReference type="Gene3D" id="3.40.50.10800">
    <property type="entry name" value="NadA-like"/>
    <property type="match status" value="3"/>
</dbReference>
<dbReference type="Proteomes" id="UP000058636">
    <property type="component" value="Unassembled WGS sequence"/>
</dbReference>
<evidence type="ECO:0000256" key="10">
    <source>
        <dbReference type="ARBA" id="ARBA00050125"/>
    </source>
</evidence>
<keyword evidence="12" id="KW-0963">Cytoplasm</keyword>
<evidence type="ECO:0000256" key="1">
    <source>
        <dbReference type="ARBA" id="ARBA00003791"/>
    </source>
</evidence>
<feature type="binding site" evidence="12">
    <location>
        <begin position="193"/>
        <end position="195"/>
    </location>
    <ligand>
        <name>iminosuccinate</name>
        <dbReference type="ChEBI" id="CHEBI:77875"/>
    </ligand>
</feature>
<proteinExistence type="inferred from homology"/>
<feature type="binding site" evidence="12">
    <location>
        <position position="168"/>
    </location>
    <ligand>
        <name>[4Fe-4S] cluster</name>
        <dbReference type="ChEBI" id="CHEBI:49883"/>
    </ligand>
</feature>
<evidence type="ECO:0000256" key="6">
    <source>
        <dbReference type="ARBA" id="ARBA00022679"/>
    </source>
</evidence>
<keyword evidence="7 12" id="KW-0479">Metal-binding</keyword>
<evidence type="ECO:0000256" key="11">
    <source>
        <dbReference type="ARBA" id="ARBA00073059"/>
    </source>
</evidence>
<evidence type="ECO:0000256" key="7">
    <source>
        <dbReference type="ARBA" id="ARBA00022723"/>
    </source>
</evidence>
<comment type="subcellular location">
    <subcellularLocation>
        <location evidence="12">Cytoplasm</location>
    </subcellularLocation>
</comment>
<dbReference type="Pfam" id="PF02445">
    <property type="entry name" value="NadA"/>
    <property type="match status" value="1"/>
</dbReference>
<dbReference type="PANTHER" id="PTHR30573">
    <property type="entry name" value="QUINOLINATE SYNTHETASE A"/>
    <property type="match status" value="1"/>
</dbReference>
<comment type="similarity">
    <text evidence="12">Belongs to the quinolinate synthase family. Type 2 subfamily.</text>
</comment>
<dbReference type="InterPro" id="IPR003473">
    <property type="entry name" value="NadA"/>
</dbReference>
<name>A0A117L2T1_9THEM</name>
<accession>A0A117L2T1</accession>
<feature type="binding site" evidence="12">
    <location>
        <position position="19"/>
    </location>
    <ligand>
        <name>iminosuccinate</name>
        <dbReference type="ChEBI" id="CHEBI:77875"/>
    </ligand>
</feature>
<keyword evidence="8 12" id="KW-0408">Iron</keyword>
<dbReference type="GO" id="GO:0046872">
    <property type="term" value="F:metal ion binding"/>
    <property type="evidence" value="ECO:0007669"/>
    <property type="project" value="UniProtKB-KW"/>
</dbReference>
<dbReference type="OMA" id="CFCSTMN"/>